<dbReference type="InterPro" id="IPR039429">
    <property type="entry name" value="SHMT-like_dom"/>
</dbReference>
<protein>
    <recommendedName>
        <fullName evidence="3">Serine hydroxymethyltransferase-like domain-containing protein</fullName>
    </recommendedName>
</protein>
<dbReference type="OrthoDB" id="10265628at2759"/>
<comment type="caution">
    <text evidence="4">The sequence shown here is derived from an EMBL/GenBank/DDBJ whole genome shotgun (WGS) entry which is preliminary data.</text>
</comment>
<organism evidence="4 5">
    <name type="scientific">Allacma fusca</name>
    <dbReference type="NCBI Taxonomy" id="39272"/>
    <lineage>
        <taxon>Eukaryota</taxon>
        <taxon>Metazoa</taxon>
        <taxon>Ecdysozoa</taxon>
        <taxon>Arthropoda</taxon>
        <taxon>Hexapoda</taxon>
        <taxon>Collembola</taxon>
        <taxon>Symphypleona</taxon>
        <taxon>Sminthuridae</taxon>
        <taxon>Allacma</taxon>
    </lineage>
</organism>
<feature type="non-terminal residue" evidence="4">
    <location>
        <position position="85"/>
    </location>
</feature>
<dbReference type="GO" id="GO:0005739">
    <property type="term" value="C:mitochondrion"/>
    <property type="evidence" value="ECO:0007669"/>
    <property type="project" value="TreeGrafter"/>
</dbReference>
<dbReference type="GO" id="GO:0046653">
    <property type="term" value="P:tetrahydrofolate metabolic process"/>
    <property type="evidence" value="ECO:0007669"/>
    <property type="project" value="TreeGrafter"/>
</dbReference>
<evidence type="ECO:0000313" key="5">
    <source>
        <dbReference type="Proteomes" id="UP000708208"/>
    </source>
</evidence>
<proteinExistence type="predicted"/>
<dbReference type="EMBL" id="CAJVCH010470930">
    <property type="protein sequence ID" value="CAG7820152.1"/>
    <property type="molecule type" value="Genomic_DNA"/>
</dbReference>
<reference evidence="4" key="1">
    <citation type="submission" date="2021-06" db="EMBL/GenBank/DDBJ databases">
        <authorList>
            <person name="Hodson N. C."/>
            <person name="Mongue J. A."/>
            <person name="Jaron S. K."/>
        </authorList>
    </citation>
    <scope>NUCLEOTIDE SEQUENCE</scope>
</reference>
<evidence type="ECO:0000313" key="4">
    <source>
        <dbReference type="EMBL" id="CAG7820152.1"/>
    </source>
</evidence>
<name>A0A8J2PE28_9HEXA</name>
<sequence>CPLKCINNKFLPRFAFAPVRNLNKMSQSWTGTEPLAQDDPEMWHLVQEEKKRQISGLELIASENFCSRAALEIMGSCLNNKYSEG</sequence>
<keyword evidence="2" id="KW-0663">Pyridoxal phosphate</keyword>
<dbReference type="Pfam" id="PF00464">
    <property type="entry name" value="SHMT"/>
    <property type="match status" value="1"/>
</dbReference>
<evidence type="ECO:0000256" key="2">
    <source>
        <dbReference type="ARBA" id="ARBA00022898"/>
    </source>
</evidence>
<dbReference type="GO" id="GO:0004372">
    <property type="term" value="F:glycine hydroxymethyltransferase activity"/>
    <property type="evidence" value="ECO:0007669"/>
    <property type="project" value="TreeGrafter"/>
</dbReference>
<evidence type="ECO:0000256" key="1">
    <source>
        <dbReference type="ARBA" id="ARBA00001933"/>
    </source>
</evidence>
<evidence type="ECO:0000259" key="3">
    <source>
        <dbReference type="Pfam" id="PF00464"/>
    </source>
</evidence>
<accession>A0A8J2PE28</accession>
<dbReference type="InterPro" id="IPR049943">
    <property type="entry name" value="Ser_HO-MeTrfase-like"/>
</dbReference>
<dbReference type="AlphaFoldDB" id="A0A8J2PE28"/>
<dbReference type="PANTHER" id="PTHR11680">
    <property type="entry name" value="SERINE HYDROXYMETHYLTRANSFERASE"/>
    <property type="match status" value="1"/>
</dbReference>
<keyword evidence="5" id="KW-1185">Reference proteome</keyword>
<dbReference type="GO" id="GO:0030170">
    <property type="term" value="F:pyridoxal phosphate binding"/>
    <property type="evidence" value="ECO:0007669"/>
    <property type="project" value="TreeGrafter"/>
</dbReference>
<dbReference type="PANTHER" id="PTHR11680:SF28">
    <property type="entry name" value="SERINE HYDROXYMETHYLTRANSFERASE, MITOCHONDRIAL"/>
    <property type="match status" value="1"/>
</dbReference>
<dbReference type="Proteomes" id="UP000708208">
    <property type="component" value="Unassembled WGS sequence"/>
</dbReference>
<feature type="domain" description="Serine hydroxymethyltransferase-like" evidence="3">
    <location>
        <begin position="35"/>
        <end position="85"/>
    </location>
</feature>
<feature type="non-terminal residue" evidence="4">
    <location>
        <position position="1"/>
    </location>
</feature>
<comment type="cofactor">
    <cofactor evidence="1">
        <name>pyridoxal 5'-phosphate</name>
        <dbReference type="ChEBI" id="CHEBI:597326"/>
    </cofactor>
</comment>
<gene>
    <name evidence="4" type="ORF">AFUS01_LOCUS30558</name>
</gene>
<dbReference type="GO" id="GO:0019264">
    <property type="term" value="P:glycine biosynthetic process from serine"/>
    <property type="evidence" value="ECO:0007669"/>
    <property type="project" value="TreeGrafter"/>
</dbReference>